<sequence length="320" mass="35695">MSSPTSAAGASMADLADLIYKHTEESRHLQTQIDQLRLDIANNVPTAGVNALGQLETQGKKMVKDLVRRIEVIENKPSQTATDRQYLQGLNRHLVVCDRQVDQLAELTALMLEARGSVGEGRPSRSELLEPEEGLSPSDKPRMYKEKAPHVYPVAPALANSPEKHVPSKGAQHARQGFTLGSPAEALDTRQKADVADDPKAYEEYRHDFDPDGGDDDEVDEEEPEVNKSVWPICYRIMDVDPATDPYYLADACNKAYRKLSYQHDPKCLPNDVDAPARWAAITKAYETLSDPERKNFYDIHGRTPAELEDFDISRLRIGG</sequence>
<proteinExistence type="predicted"/>
<dbReference type="Proteomes" id="UP000011761">
    <property type="component" value="Unassembled WGS sequence"/>
</dbReference>
<reference evidence="3 4" key="1">
    <citation type="journal article" date="2012" name="PLoS Pathog.">
        <title>Diverse lifestyles and strategies of plant pathogenesis encoded in the genomes of eighteen Dothideomycetes fungi.</title>
        <authorList>
            <person name="Ohm R.A."/>
            <person name="Feau N."/>
            <person name="Henrissat B."/>
            <person name="Schoch C.L."/>
            <person name="Horwitz B.A."/>
            <person name="Barry K.W."/>
            <person name="Condon B.J."/>
            <person name="Copeland A.C."/>
            <person name="Dhillon B."/>
            <person name="Glaser F."/>
            <person name="Hesse C.N."/>
            <person name="Kosti I."/>
            <person name="LaButti K."/>
            <person name="Lindquist E.A."/>
            <person name="Lucas S."/>
            <person name="Salamov A.A."/>
            <person name="Bradshaw R.E."/>
            <person name="Ciuffetti L."/>
            <person name="Hamelin R.C."/>
            <person name="Kema G.H.J."/>
            <person name="Lawrence C."/>
            <person name="Scott J.A."/>
            <person name="Spatafora J.W."/>
            <person name="Turgeon B.G."/>
            <person name="de Wit P.J.G.M."/>
            <person name="Zhong S."/>
            <person name="Goodwin S.B."/>
            <person name="Grigoriev I.V."/>
        </authorList>
    </citation>
    <scope>NUCLEOTIDE SEQUENCE [LARGE SCALE GENOMIC DNA]</scope>
    <source>
        <strain evidence="3 4">UAMH 10762</strain>
    </source>
</reference>
<dbReference type="Pfam" id="PF00226">
    <property type="entry name" value="DnaJ"/>
    <property type="match status" value="1"/>
</dbReference>
<dbReference type="InterPro" id="IPR036869">
    <property type="entry name" value="J_dom_sf"/>
</dbReference>
<evidence type="ECO:0000313" key="4">
    <source>
        <dbReference type="Proteomes" id="UP000011761"/>
    </source>
</evidence>
<feature type="region of interest" description="Disordered" evidence="1">
    <location>
        <begin position="117"/>
        <end position="143"/>
    </location>
</feature>
<keyword evidence="4" id="KW-1185">Reference proteome</keyword>
<dbReference type="RefSeq" id="XP_007672732.1">
    <property type="nucleotide sequence ID" value="XM_007674542.1"/>
</dbReference>
<feature type="compositionally biased region" description="Acidic residues" evidence="1">
    <location>
        <begin position="211"/>
        <end position="224"/>
    </location>
</feature>
<gene>
    <name evidence="3" type="ORF">BAUCODRAFT_370575</name>
</gene>
<organism evidence="3 4">
    <name type="scientific">Baudoinia panamericana (strain UAMH 10762)</name>
    <name type="common">Angels' share fungus</name>
    <name type="synonym">Baudoinia compniacensis (strain UAMH 10762)</name>
    <dbReference type="NCBI Taxonomy" id="717646"/>
    <lineage>
        <taxon>Eukaryota</taxon>
        <taxon>Fungi</taxon>
        <taxon>Dikarya</taxon>
        <taxon>Ascomycota</taxon>
        <taxon>Pezizomycotina</taxon>
        <taxon>Dothideomycetes</taxon>
        <taxon>Dothideomycetidae</taxon>
        <taxon>Mycosphaerellales</taxon>
        <taxon>Teratosphaeriaceae</taxon>
        <taxon>Baudoinia</taxon>
    </lineage>
</organism>
<dbReference type="eggNOG" id="ENOG502RM7J">
    <property type="taxonomic scope" value="Eukaryota"/>
</dbReference>
<dbReference type="Gene3D" id="1.10.287.110">
    <property type="entry name" value="DnaJ domain"/>
    <property type="match status" value="1"/>
</dbReference>
<dbReference type="KEGG" id="bcom:BAUCODRAFT_370575"/>
<dbReference type="CDD" id="cd06257">
    <property type="entry name" value="DnaJ"/>
    <property type="match status" value="1"/>
</dbReference>
<protein>
    <recommendedName>
        <fullName evidence="2">J domain-containing protein</fullName>
    </recommendedName>
</protein>
<dbReference type="HOGENOM" id="CLU_731911_0_0_1"/>
<dbReference type="PROSITE" id="PS50076">
    <property type="entry name" value="DNAJ_2"/>
    <property type="match status" value="1"/>
</dbReference>
<feature type="region of interest" description="Disordered" evidence="1">
    <location>
        <begin position="181"/>
        <end position="225"/>
    </location>
</feature>
<dbReference type="AlphaFoldDB" id="M2MTJ6"/>
<accession>M2MTJ6</accession>
<evidence type="ECO:0000313" key="3">
    <source>
        <dbReference type="EMBL" id="EMD00232.1"/>
    </source>
</evidence>
<dbReference type="GeneID" id="19113141"/>
<dbReference type="STRING" id="717646.M2MTJ6"/>
<dbReference type="SUPFAM" id="SSF46565">
    <property type="entry name" value="Chaperone J-domain"/>
    <property type="match status" value="1"/>
</dbReference>
<name>M2MTJ6_BAUPA</name>
<dbReference type="OrthoDB" id="10250354at2759"/>
<dbReference type="EMBL" id="KB445551">
    <property type="protein sequence ID" value="EMD00232.1"/>
    <property type="molecule type" value="Genomic_DNA"/>
</dbReference>
<dbReference type="InterPro" id="IPR001623">
    <property type="entry name" value="DnaJ_domain"/>
</dbReference>
<feature type="domain" description="J" evidence="2">
    <location>
        <begin position="233"/>
        <end position="302"/>
    </location>
</feature>
<evidence type="ECO:0000256" key="1">
    <source>
        <dbReference type="SAM" id="MobiDB-lite"/>
    </source>
</evidence>
<evidence type="ECO:0000259" key="2">
    <source>
        <dbReference type="PROSITE" id="PS50076"/>
    </source>
</evidence>
<feature type="compositionally biased region" description="Basic and acidic residues" evidence="1">
    <location>
        <begin position="187"/>
        <end position="210"/>
    </location>
</feature>
<dbReference type="PRINTS" id="PR00625">
    <property type="entry name" value="JDOMAIN"/>
</dbReference>